<dbReference type="KEGG" id="dap:Dacet_2564"/>
<organism evidence="2 3">
    <name type="scientific">Denitrovibrio acetiphilus (strain DSM 12809 / NBRC 114555 / N2460)</name>
    <dbReference type="NCBI Taxonomy" id="522772"/>
    <lineage>
        <taxon>Bacteria</taxon>
        <taxon>Pseudomonadati</taxon>
        <taxon>Deferribacterota</taxon>
        <taxon>Deferribacteres</taxon>
        <taxon>Deferribacterales</taxon>
        <taxon>Geovibrionaceae</taxon>
        <taxon>Denitrovibrio</taxon>
    </lineage>
</organism>
<dbReference type="InParanoid" id="D4H4J4"/>
<keyword evidence="1" id="KW-1133">Transmembrane helix</keyword>
<feature type="transmembrane region" description="Helical" evidence="1">
    <location>
        <begin position="340"/>
        <end position="367"/>
    </location>
</feature>
<keyword evidence="1" id="KW-0812">Transmembrane</keyword>
<evidence type="ECO:0000256" key="1">
    <source>
        <dbReference type="SAM" id="Phobius"/>
    </source>
</evidence>
<evidence type="ECO:0000313" key="2">
    <source>
        <dbReference type="EMBL" id="ADD69323.1"/>
    </source>
</evidence>
<dbReference type="EMBL" id="CP001968">
    <property type="protein sequence ID" value="ADD69323.1"/>
    <property type="molecule type" value="Genomic_DNA"/>
</dbReference>
<proteinExistence type="predicted"/>
<keyword evidence="1" id="KW-0472">Membrane</keyword>
<dbReference type="STRING" id="522772.Dacet_2564"/>
<dbReference type="HOGENOM" id="CLU_483742_0_0_0"/>
<dbReference type="eggNOG" id="COG4103">
    <property type="taxonomic scope" value="Bacteria"/>
</dbReference>
<evidence type="ECO:0000313" key="3">
    <source>
        <dbReference type="Proteomes" id="UP000002012"/>
    </source>
</evidence>
<evidence type="ECO:0008006" key="4">
    <source>
        <dbReference type="Google" id="ProtNLM"/>
    </source>
</evidence>
<dbReference type="OrthoDB" id="2086240at2"/>
<gene>
    <name evidence="2" type="ordered locus">Dacet_2564</name>
</gene>
<name>D4H4J4_DENA2</name>
<dbReference type="PaxDb" id="522772-Dacet_2564"/>
<reference evidence="2 3" key="1">
    <citation type="journal article" date="2010" name="Stand. Genomic Sci.">
        <title>Complete genome sequence of Denitrovibrio acetiphilus type strain (N2460).</title>
        <authorList>
            <person name="Kiss H."/>
            <person name="Lang E."/>
            <person name="Lapidus A."/>
            <person name="Copeland A."/>
            <person name="Nolan M."/>
            <person name="Glavina Del Rio T."/>
            <person name="Chen F."/>
            <person name="Lucas S."/>
            <person name="Tice H."/>
            <person name="Cheng J.F."/>
            <person name="Han C."/>
            <person name="Goodwin L."/>
            <person name="Pitluck S."/>
            <person name="Liolios K."/>
            <person name="Pati A."/>
            <person name="Ivanova N."/>
            <person name="Mavromatis K."/>
            <person name="Chen A."/>
            <person name="Palaniappan K."/>
            <person name="Land M."/>
            <person name="Hauser L."/>
            <person name="Chang Y.J."/>
            <person name="Jeffries C.D."/>
            <person name="Detter J.C."/>
            <person name="Brettin T."/>
            <person name="Spring S."/>
            <person name="Rohde M."/>
            <person name="Goker M."/>
            <person name="Woyke T."/>
            <person name="Bristow J."/>
            <person name="Eisen J.A."/>
            <person name="Markowitz V."/>
            <person name="Hugenholtz P."/>
            <person name="Kyrpides N.C."/>
            <person name="Klenk H.P."/>
        </authorList>
    </citation>
    <scope>NUCLEOTIDE SEQUENCE [LARGE SCALE GENOMIC DNA]</scope>
    <source>
        <strain evidence="3">DSM 12809 / NBRC 114555 / N2460</strain>
    </source>
</reference>
<accession>D4H4J4</accession>
<feature type="transmembrane region" description="Helical" evidence="1">
    <location>
        <begin position="312"/>
        <end position="334"/>
    </location>
</feature>
<keyword evidence="3" id="KW-1185">Reference proteome</keyword>
<dbReference type="AlphaFoldDB" id="D4H4J4"/>
<protein>
    <recommendedName>
        <fullName evidence="4">EF-hand domain-containing protein</fullName>
    </recommendedName>
</protein>
<dbReference type="Proteomes" id="UP000002012">
    <property type="component" value="Chromosome"/>
</dbReference>
<sequence length="539" mass="60090">MSGVNQYLKEEFAKFNDRTYVSPNIDEKKLENAVNAFKYDGDKGAIIAILDETLFKSAKEGILVTGNKIIIKRSFDSPLSLGISGISEIKKAVEVSTDKKGKEKKKDYYVITHKDGFERRIEPFIYVDMNKFTTVMNEILNNFDDYTEQNQLMPLESLSEDIKVAYIKVIANMAFDDDGLVDAEEFAEIYKLITRIEMSVESRSEIRQYITSPENQENNKELVNKIIENAPDGMSQSLCISLTKDLVSVHSILTDQLSTDFPFINNLKENLNISDEELELVELAIKNDRIILNRDYKDDILVNSFKELSAKAAAIGVPLGAVYLSGSVIGLSAAGMTSGLAALGMGGFLTFSSMATGIGVAVMLGTFTYKGIKSLTKTGTEEGDKRREVMLKEIIRLGQSTMNKLSEDINFIIKDLTDAINSGNTTSEMLRKITCRISQFAEANKGLAGQLKQKEAELARLKLPETLDIDRLKAITNEQSKKVYYDKIIPFYEQNSNVDYRLISTEDIKSLIELGQIFEAIGYYSVKGAITGKLKGVLS</sequence>
<dbReference type="RefSeq" id="WP_013011822.1">
    <property type="nucleotide sequence ID" value="NC_013943.1"/>
</dbReference>